<dbReference type="GO" id="GO:0006396">
    <property type="term" value="P:RNA processing"/>
    <property type="evidence" value="ECO:0007669"/>
    <property type="project" value="InterPro"/>
</dbReference>
<evidence type="ECO:0000256" key="4">
    <source>
        <dbReference type="SAM" id="MobiDB-lite"/>
    </source>
</evidence>
<protein>
    <submittedName>
        <fullName evidence="7">3-5 exoribonuclease csl4</fullName>
    </submittedName>
</protein>
<name>A0A2C6L9H7_9APIC</name>
<dbReference type="Gene3D" id="2.40.50.140">
    <property type="entry name" value="Nucleic acid-binding proteins"/>
    <property type="match status" value="1"/>
</dbReference>
<evidence type="ECO:0000313" key="7">
    <source>
        <dbReference type="EMBL" id="PHJ23706.1"/>
    </source>
</evidence>
<dbReference type="AlphaFoldDB" id="A0A2C6L9H7"/>
<dbReference type="SUPFAM" id="SSF50249">
    <property type="entry name" value="Nucleic acid-binding proteins"/>
    <property type="match status" value="1"/>
</dbReference>
<evidence type="ECO:0000256" key="3">
    <source>
        <dbReference type="ARBA" id="ARBA00022835"/>
    </source>
</evidence>
<reference evidence="7 8" key="1">
    <citation type="journal article" date="2017" name="Int. J. Parasitol.">
        <title>The genome of the protozoan parasite Cystoisospora suis and a reverse vaccinology approach to identify vaccine candidates.</title>
        <authorList>
            <person name="Palmieri N."/>
            <person name="Shrestha A."/>
            <person name="Ruttkowski B."/>
            <person name="Beck T."/>
            <person name="Vogl C."/>
            <person name="Tomley F."/>
            <person name="Blake D.P."/>
            <person name="Joachim A."/>
        </authorList>
    </citation>
    <scope>NUCLEOTIDE SEQUENCE [LARGE SCALE GENOMIC DNA]</scope>
    <source>
        <strain evidence="7 8">Wien I</strain>
    </source>
</reference>
<dbReference type="PANTHER" id="PTHR12686">
    <property type="entry name" value="3'-5' EXORIBONUCLEASE CSL4-RELATED"/>
    <property type="match status" value="1"/>
</dbReference>
<organism evidence="7 8">
    <name type="scientific">Cystoisospora suis</name>
    <dbReference type="NCBI Taxonomy" id="483139"/>
    <lineage>
        <taxon>Eukaryota</taxon>
        <taxon>Sar</taxon>
        <taxon>Alveolata</taxon>
        <taxon>Apicomplexa</taxon>
        <taxon>Conoidasida</taxon>
        <taxon>Coccidia</taxon>
        <taxon>Eucoccidiorida</taxon>
        <taxon>Eimeriorina</taxon>
        <taxon>Sarcocystidae</taxon>
        <taxon>Cystoisospora</taxon>
    </lineage>
</organism>
<keyword evidence="8" id="KW-1185">Reference proteome</keyword>
<dbReference type="GO" id="GO:0003723">
    <property type="term" value="F:RNA binding"/>
    <property type="evidence" value="ECO:0007669"/>
    <property type="project" value="InterPro"/>
</dbReference>
<dbReference type="Pfam" id="PF14382">
    <property type="entry name" value="ECR1_N"/>
    <property type="match status" value="1"/>
</dbReference>
<dbReference type="EMBL" id="MIGC01001031">
    <property type="protein sequence ID" value="PHJ23706.1"/>
    <property type="molecule type" value="Genomic_DNA"/>
</dbReference>
<evidence type="ECO:0000256" key="1">
    <source>
        <dbReference type="ARBA" id="ARBA00004604"/>
    </source>
</evidence>
<evidence type="ECO:0000256" key="2">
    <source>
        <dbReference type="ARBA" id="ARBA00022490"/>
    </source>
</evidence>
<feature type="region of interest" description="Disordered" evidence="4">
    <location>
        <begin position="42"/>
        <end position="68"/>
    </location>
</feature>
<evidence type="ECO:0000259" key="6">
    <source>
        <dbReference type="Pfam" id="PF14382"/>
    </source>
</evidence>
<dbReference type="OrthoDB" id="440760at2759"/>
<dbReference type="InterPro" id="IPR039771">
    <property type="entry name" value="Csl4"/>
</dbReference>
<evidence type="ECO:0000313" key="8">
    <source>
        <dbReference type="Proteomes" id="UP000221165"/>
    </source>
</evidence>
<dbReference type="Gene3D" id="2.40.50.100">
    <property type="match status" value="1"/>
</dbReference>
<comment type="caution">
    <text evidence="7">The sequence shown here is derived from an EMBL/GenBank/DDBJ whole genome shotgun (WGS) entry which is preliminary data.</text>
</comment>
<comment type="subcellular location">
    <subcellularLocation>
        <location evidence="1">Nucleus</location>
        <location evidence="1">Nucleolus</location>
    </subcellularLocation>
</comment>
<dbReference type="Proteomes" id="UP000221165">
    <property type="component" value="Unassembled WGS sequence"/>
</dbReference>
<dbReference type="GO" id="GO:0000176">
    <property type="term" value="C:nuclear exosome (RNase complex)"/>
    <property type="evidence" value="ECO:0007669"/>
    <property type="project" value="TreeGrafter"/>
</dbReference>
<feature type="compositionally biased region" description="Low complexity" evidence="4">
    <location>
        <begin position="47"/>
        <end position="56"/>
    </location>
</feature>
<dbReference type="Pfam" id="PF10447">
    <property type="entry name" value="EXOSC1"/>
    <property type="match status" value="1"/>
</dbReference>
<keyword evidence="2" id="KW-0963">Cytoplasm</keyword>
<keyword evidence="3" id="KW-0271">Exosome</keyword>
<gene>
    <name evidence="7" type="ORF">CSUI_002437</name>
</gene>
<proteinExistence type="predicted"/>
<feature type="domain" description="Exosome complex component CSL4 C-terminal" evidence="5">
    <location>
        <begin position="150"/>
        <end position="190"/>
    </location>
</feature>
<sequence length="246" mass="25929">MVKSCCFGASMATDISLQFVYPLRPSALSSFSQAQMKGCDKPDELRTSSAGTTATGIADGNVRTPGERLGSTAEYTPGSGTYVLKGVVYSSLVGLEQVDSKASPLPVISVISGKTASSPPAVGCFVLAQVTKISQKRVDCNILAVDGLSLAEPFRGFIRSQDIRETEVDTVDVLECYSLGDVLRAKVISLGDGRSYVLSTASAELGVLFSQGKDGGQLQPVTCKLMRCDVTGRLQRKKVAAPIFLS</sequence>
<dbReference type="SUPFAM" id="SSF110324">
    <property type="entry name" value="Ribosomal L27 protein-like"/>
    <property type="match status" value="1"/>
</dbReference>
<dbReference type="GeneID" id="94425849"/>
<dbReference type="PANTHER" id="PTHR12686:SF8">
    <property type="entry name" value="EXOSOME COMPLEX COMPONENT CSL4"/>
    <property type="match status" value="1"/>
</dbReference>
<evidence type="ECO:0000259" key="5">
    <source>
        <dbReference type="Pfam" id="PF10447"/>
    </source>
</evidence>
<dbReference type="InterPro" id="IPR025721">
    <property type="entry name" value="Exosome_cplx_N_dom"/>
</dbReference>
<dbReference type="VEuPathDB" id="ToxoDB:CSUI_002437"/>
<dbReference type="RefSeq" id="XP_067925381.1">
    <property type="nucleotide sequence ID" value="XM_068062638.1"/>
</dbReference>
<dbReference type="GO" id="GO:0005730">
    <property type="term" value="C:nucleolus"/>
    <property type="evidence" value="ECO:0007669"/>
    <property type="project" value="UniProtKB-SubCell"/>
</dbReference>
<accession>A0A2C6L9H7</accession>
<dbReference type="InterPro" id="IPR012340">
    <property type="entry name" value="NA-bd_OB-fold"/>
</dbReference>
<dbReference type="GO" id="GO:0005737">
    <property type="term" value="C:cytoplasm"/>
    <property type="evidence" value="ECO:0007669"/>
    <property type="project" value="TreeGrafter"/>
</dbReference>
<dbReference type="InterPro" id="IPR019495">
    <property type="entry name" value="EXOSC1_C"/>
</dbReference>
<feature type="domain" description="Exosome complex component N-terminal" evidence="6">
    <location>
        <begin position="64"/>
        <end position="98"/>
    </location>
</feature>